<dbReference type="Pfam" id="PF17871">
    <property type="entry name" value="AAA_lid_9"/>
    <property type="match status" value="1"/>
</dbReference>
<dbReference type="GO" id="GO:0006508">
    <property type="term" value="P:proteolysis"/>
    <property type="evidence" value="ECO:0007669"/>
    <property type="project" value="InterPro"/>
</dbReference>
<dbReference type="GO" id="GO:0005737">
    <property type="term" value="C:cytoplasm"/>
    <property type="evidence" value="ECO:0007669"/>
    <property type="project" value="TreeGrafter"/>
</dbReference>
<dbReference type="Pfam" id="PF02861">
    <property type="entry name" value="Clp_N"/>
    <property type="match status" value="1"/>
</dbReference>
<dbReference type="InterPro" id="IPR004176">
    <property type="entry name" value="Clp_R_N"/>
</dbReference>
<dbReference type="Gene3D" id="1.10.8.60">
    <property type="match status" value="1"/>
</dbReference>
<evidence type="ECO:0000259" key="5">
    <source>
        <dbReference type="Pfam" id="PF02861"/>
    </source>
</evidence>
<feature type="region of interest" description="Disordered" evidence="3">
    <location>
        <begin position="163"/>
        <end position="184"/>
    </location>
</feature>
<name>A0A9W6SPV0_9ACTN</name>
<dbReference type="EMBL" id="BSTX01000003">
    <property type="protein sequence ID" value="GLZ79932.1"/>
    <property type="molecule type" value="Genomic_DNA"/>
</dbReference>
<dbReference type="Gene3D" id="3.40.50.1460">
    <property type="match status" value="1"/>
</dbReference>
<feature type="domain" description="Peptidase C14 caspase" evidence="4">
    <location>
        <begin position="492"/>
        <end position="691"/>
    </location>
</feature>
<keyword evidence="2" id="KW-0067">ATP-binding</keyword>
<dbReference type="SUPFAM" id="SSF52540">
    <property type="entry name" value="P-loop containing nucleoside triphosphate hydrolases"/>
    <property type="match status" value="1"/>
</dbReference>
<gene>
    <name evidence="7" type="ORF">Afil01_47390</name>
</gene>
<dbReference type="GO" id="GO:0016887">
    <property type="term" value="F:ATP hydrolysis activity"/>
    <property type="evidence" value="ECO:0007669"/>
    <property type="project" value="TreeGrafter"/>
</dbReference>
<dbReference type="PANTHER" id="PTHR11638">
    <property type="entry name" value="ATP-DEPENDENT CLP PROTEASE"/>
    <property type="match status" value="1"/>
</dbReference>
<evidence type="ECO:0000256" key="3">
    <source>
        <dbReference type="SAM" id="MobiDB-lite"/>
    </source>
</evidence>
<dbReference type="GO" id="GO:0004197">
    <property type="term" value="F:cysteine-type endopeptidase activity"/>
    <property type="evidence" value="ECO:0007669"/>
    <property type="project" value="InterPro"/>
</dbReference>
<dbReference type="Proteomes" id="UP001165079">
    <property type="component" value="Unassembled WGS sequence"/>
</dbReference>
<dbReference type="GO" id="GO:0005524">
    <property type="term" value="F:ATP binding"/>
    <property type="evidence" value="ECO:0007669"/>
    <property type="project" value="UniProtKB-KW"/>
</dbReference>
<dbReference type="SUPFAM" id="SSF81923">
    <property type="entry name" value="Double Clp-N motif"/>
    <property type="match status" value="1"/>
</dbReference>
<dbReference type="Gene3D" id="3.40.50.300">
    <property type="entry name" value="P-loop containing nucleotide triphosphate hydrolases"/>
    <property type="match status" value="1"/>
</dbReference>
<dbReference type="InterPro" id="IPR029030">
    <property type="entry name" value="Caspase-like_dom_sf"/>
</dbReference>
<dbReference type="PANTHER" id="PTHR11638:SF18">
    <property type="entry name" value="HEAT SHOCK PROTEIN 104"/>
    <property type="match status" value="1"/>
</dbReference>
<feature type="compositionally biased region" description="Low complexity" evidence="3">
    <location>
        <begin position="173"/>
        <end position="184"/>
    </location>
</feature>
<dbReference type="Gene3D" id="1.10.1780.10">
    <property type="entry name" value="Clp, N-terminal domain"/>
    <property type="match status" value="1"/>
</dbReference>
<keyword evidence="8" id="KW-1185">Reference proteome</keyword>
<dbReference type="InterPro" id="IPR027417">
    <property type="entry name" value="P-loop_NTPase"/>
</dbReference>
<reference evidence="7" key="1">
    <citation type="submission" date="2023-03" db="EMBL/GenBank/DDBJ databases">
        <title>Actinorhabdospora filicis NBRC 111898.</title>
        <authorList>
            <person name="Ichikawa N."/>
            <person name="Sato H."/>
            <person name="Tonouchi N."/>
        </authorList>
    </citation>
    <scope>NUCLEOTIDE SEQUENCE</scope>
    <source>
        <strain evidence="7">NBRC 111898</strain>
    </source>
</reference>
<dbReference type="NCBIfam" id="NF047832">
    <property type="entry name" value="caspase_w_EACC1"/>
    <property type="match status" value="1"/>
</dbReference>
<dbReference type="InterPro" id="IPR041546">
    <property type="entry name" value="ClpA/ClpB_AAA_lid"/>
</dbReference>
<keyword evidence="1" id="KW-0547">Nucleotide-binding</keyword>
<dbReference type="AlphaFoldDB" id="A0A9W6SPV0"/>
<feature type="domain" description="ClpA/ClpB AAA lid" evidence="6">
    <location>
        <begin position="376"/>
        <end position="436"/>
    </location>
</feature>
<evidence type="ECO:0000259" key="6">
    <source>
        <dbReference type="Pfam" id="PF17871"/>
    </source>
</evidence>
<evidence type="ECO:0008006" key="9">
    <source>
        <dbReference type="Google" id="ProtNLM"/>
    </source>
</evidence>
<dbReference type="InterPro" id="IPR011600">
    <property type="entry name" value="Pept_C14_caspase"/>
</dbReference>
<organism evidence="7 8">
    <name type="scientific">Actinorhabdospora filicis</name>
    <dbReference type="NCBI Taxonomy" id="1785913"/>
    <lineage>
        <taxon>Bacteria</taxon>
        <taxon>Bacillati</taxon>
        <taxon>Actinomycetota</taxon>
        <taxon>Actinomycetes</taxon>
        <taxon>Micromonosporales</taxon>
        <taxon>Micromonosporaceae</taxon>
        <taxon>Actinorhabdospora</taxon>
    </lineage>
</organism>
<comment type="caution">
    <text evidence="7">The sequence shown here is derived from an EMBL/GenBank/DDBJ whole genome shotgun (WGS) entry which is preliminary data.</text>
</comment>
<dbReference type="InterPro" id="IPR050130">
    <property type="entry name" value="ClpA_ClpB"/>
</dbReference>
<dbReference type="RefSeq" id="WP_285665068.1">
    <property type="nucleotide sequence ID" value="NZ_BSTX01000003.1"/>
</dbReference>
<accession>A0A9W6SPV0</accession>
<proteinExistence type="predicted"/>
<protein>
    <recommendedName>
        <fullName evidence="9">Clp R domain-containing protein</fullName>
    </recommendedName>
</protein>
<sequence>MEDSAEAKLVKLSAQHKARTDDHIGTEHLLLALLDPGGSEPWRSVARALAERDITHLKVEHVLRTELQRFEYGSRRGQYTANLAKVLSLAESEAVALGSPQVDSSHLLLALVRHWQGRAMYALDHLGHDQDGMRRVALAALPRPIVPPDVLSPLRNESSVTESYEEADVTAWPTTTEPASPTGTTPMDWMGEEQARAVSVPPTWIGRFLTPVTGADAMAAEDEVERLYRVLIRAHASNAVLLARPGMDAMSVLKGLARRVEERRVANPLQDTVIRHLDWAAIARETYGGDAFYRELRRILTDLSGKRALLAISDAPVYLDFANPRRPGSVTAHLWALMESGALQVALILTPDEYETAKAALTRNLFGTVQVVEPTIERTTDIVRARVPDFARRYKVHIPPETLEAAVVLADRHVTDRFQPAKSIELLSIACAEVAPMVATGRIETVTPEVVRAALAHELSRDIAGLRLPGEAAPAAPPAPSRDRLPVRTESYALLVGTAHYDDPALEPLESVAANLTGLGEVLAHPEHGGFDPSRVTTLLNPSRHEFRAKLKELSAIATDTFLLYFAGHGLADPYTPALYLGVRDAESLDPADTALPYATVGRHLESGPARNKILVLDCCFSGRALDGTMGPGDGPIRTPDIGGTYILTASAATQPALAPPGETHTAFTGALLELFTEGVDSPAEFIHPVREFARLTELVRARASQQDPQQRNTNTIGELGLVRNRRYRAVSR</sequence>
<feature type="domain" description="Clp R" evidence="5">
    <location>
        <begin position="13"/>
        <end position="124"/>
    </location>
</feature>
<dbReference type="Pfam" id="PF00656">
    <property type="entry name" value="Peptidase_C14"/>
    <property type="match status" value="1"/>
</dbReference>
<evidence type="ECO:0000256" key="1">
    <source>
        <dbReference type="ARBA" id="ARBA00022741"/>
    </source>
</evidence>
<evidence type="ECO:0000259" key="4">
    <source>
        <dbReference type="Pfam" id="PF00656"/>
    </source>
</evidence>
<evidence type="ECO:0000313" key="8">
    <source>
        <dbReference type="Proteomes" id="UP001165079"/>
    </source>
</evidence>
<dbReference type="GO" id="GO:0034605">
    <property type="term" value="P:cellular response to heat"/>
    <property type="evidence" value="ECO:0007669"/>
    <property type="project" value="TreeGrafter"/>
</dbReference>
<evidence type="ECO:0000256" key="2">
    <source>
        <dbReference type="ARBA" id="ARBA00022840"/>
    </source>
</evidence>
<evidence type="ECO:0000313" key="7">
    <source>
        <dbReference type="EMBL" id="GLZ79932.1"/>
    </source>
</evidence>
<dbReference type="InterPro" id="IPR036628">
    <property type="entry name" value="Clp_N_dom_sf"/>
</dbReference>
<dbReference type="SUPFAM" id="SSF52129">
    <property type="entry name" value="Caspase-like"/>
    <property type="match status" value="1"/>
</dbReference>